<dbReference type="RefSeq" id="WP_080993855.1">
    <property type="nucleotide sequence ID" value="NZ_CP110790.1"/>
</dbReference>
<comment type="caution">
    <text evidence="2">The sequence shown here is derived from an EMBL/GenBank/DDBJ whole genome shotgun (WGS) entry which is preliminary data.</text>
</comment>
<dbReference type="SUPFAM" id="SSF51126">
    <property type="entry name" value="Pectin lyase-like"/>
    <property type="match status" value="1"/>
</dbReference>
<dbReference type="Gene3D" id="2.160.20.20">
    <property type="match status" value="1"/>
</dbReference>
<dbReference type="InterPro" id="IPR011050">
    <property type="entry name" value="Pectin_lyase_fold/virulence"/>
</dbReference>
<dbReference type="EMBL" id="JAASAN010000017">
    <property type="protein sequence ID" value="NIL29036.1"/>
    <property type="molecule type" value="Genomic_DNA"/>
</dbReference>
<dbReference type="CDD" id="cd01344">
    <property type="entry name" value="PL2_Passenger_AT"/>
    <property type="match status" value="1"/>
</dbReference>
<reference evidence="2" key="1">
    <citation type="submission" date="2020-03" db="EMBL/GenBank/DDBJ databases">
        <authorList>
            <person name="Kislichkina A."/>
            <person name="Dentovskaya S."/>
            <person name="Shaikhutdinov R."/>
            <person name="Ivanov S."/>
            <person name="Sizova A."/>
            <person name="Solomentsev V."/>
            <person name="Bogun A."/>
        </authorList>
    </citation>
    <scope>NUCLEOTIDE SEQUENCE</scope>
    <source>
        <strain evidence="2">SCPM-O-B-8025</strain>
    </source>
</reference>
<dbReference type="InterPro" id="IPR036709">
    <property type="entry name" value="Autotransporte_beta_dom_sf"/>
</dbReference>
<dbReference type="InterPro" id="IPR050909">
    <property type="entry name" value="Bact_Autotransporter_VF"/>
</dbReference>
<dbReference type="InterPro" id="IPR005546">
    <property type="entry name" value="Autotransporte_beta"/>
</dbReference>
<dbReference type="PANTHER" id="PTHR12338">
    <property type="entry name" value="AUTOTRANSPORTER"/>
    <property type="match status" value="1"/>
</dbReference>
<evidence type="ECO:0000259" key="1">
    <source>
        <dbReference type="PROSITE" id="PS51208"/>
    </source>
</evidence>
<dbReference type="NCBIfam" id="TIGR01414">
    <property type="entry name" value="autotrans_barl"/>
    <property type="match status" value="1"/>
</dbReference>
<dbReference type="Pfam" id="PF03797">
    <property type="entry name" value="Autotransporter"/>
    <property type="match status" value="1"/>
</dbReference>
<dbReference type="SUPFAM" id="SSF103515">
    <property type="entry name" value="Autotransporter"/>
    <property type="match status" value="1"/>
</dbReference>
<name>A0AA90YDP6_9GAMM</name>
<organism evidence="2 3">
    <name type="scientific">Yersinia massiliensis</name>
    <dbReference type="NCBI Taxonomy" id="419257"/>
    <lineage>
        <taxon>Bacteria</taxon>
        <taxon>Pseudomonadati</taxon>
        <taxon>Pseudomonadota</taxon>
        <taxon>Gammaproteobacteria</taxon>
        <taxon>Enterobacterales</taxon>
        <taxon>Yersiniaceae</taxon>
        <taxon>Yersinia</taxon>
    </lineage>
</organism>
<accession>A0AA90YDP6</accession>
<dbReference type="InterPro" id="IPR043990">
    <property type="entry name" value="AC_1"/>
</dbReference>
<dbReference type="InterPro" id="IPR006315">
    <property type="entry name" value="OM_autotransptr_brl_dom"/>
</dbReference>
<protein>
    <submittedName>
        <fullName evidence="2">Autotransporter outer membrane beta-barrel domain-containing protein</fullName>
    </submittedName>
</protein>
<dbReference type="PANTHER" id="PTHR12338:SF5">
    <property type="entry name" value="ANTIGEN 43-RELATED"/>
    <property type="match status" value="1"/>
</dbReference>
<dbReference type="InterPro" id="IPR012332">
    <property type="entry name" value="Autotransporter_pectin_lyase_C"/>
</dbReference>
<feature type="domain" description="Autotransporter" evidence="1">
    <location>
        <begin position="781"/>
        <end position="1066"/>
    </location>
</feature>
<proteinExistence type="predicted"/>
<dbReference type="Proteomes" id="UP000698240">
    <property type="component" value="Unassembled WGS sequence"/>
</dbReference>
<gene>
    <name evidence="2" type="ORF">HB980_21135</name>
</gene>
<dbReference type="AlphaFoldDB" id="A0AA90YDP6"/>
<dbReference type="Pfam" id="PF18883">
    <property type="entry name" value="AC_1"/>
    <property type="match status" value="1"/>
</dbReference>
<sequence>MSYLNSVKKRKPSISRFTPRLSFIAIALGQLLGSAYAQSIILDGETSNVDNPVVINTGSVSGELGYAISISNNGKLVVNDSIDLLTAGSSAHGIILNNNSTVDLAQGGTIVTNGTGYGLYSDSGASITSNGPLSITTNGRTIYAVYARDNAEVDLTQGQILTNGINGTGIGALSGGQVTLNNTDITTTNNNSRAVLSTGQNSLVEIDNANISTQGGYTTAYTWGSRGASAESGGTIKLSNSKVNTVGQNGFAVYVTTGGIVELNNIDIETQGSTGYGVRASGAGSIVNSLGHLAINTFGSTAHGVSATLAGVVNLGSGAQINTNGSTSNGINIIAGGGTISGDAVTLTTGGQAANGIYVDTVGAIEGEVAQVTLRGNSIIHTTGETSNGIWGAGPQTLIGIENINIATDGTVSYAINAQRGAKVIATQATLSTLGDNSYGAVANLGGQIDLGTGSVIHTQGEKAYGLWAADEKTQINASDTSIFTSGLGADSVVATQQGRVTLNQHSGQLVSTQGTNFSATGGTIHATLEGSEVRNSGLLISSLADADGHQGYVTLQTRNLSVKGDIFADTTSIADLSMQNVQWTGAATSAGKIDMDSLSRWDLTRSSDVANLSNSGLINFINPIAGDVLVVHGDYVGNNGHIVFNTQLGDDNSLTDKMVIEGSTSGITQVSINNAGGLGAKTLNGIELIQVNGQSDGDFVQSGRIVAGAYDYNLMRGVGSNDANWYLTSTRTPIDSATSSMTERPEAGGYAANLAAANNMFVTRLHDRLGETQYMDALTGEKKVTSMWLRNEGGHNRFRDTQNQLSTQSNRYVLQLGGDIAQWSNDDQNRLHLGIMGGYANSKSRTESRYSGYRARASVDGYSAGIYGTWYANEADKSGWHVDSWAQYSWFNNTVDGQNLTAEAYNSNGVTASIESGYTFKIGENTAKNATYFIQPKAQVTWMGVKADSHKEANGTNVSGEGDGNIQTRLGVKAFMNGYSNQDKGQDRVFQPFVEANWIHNTKKFGANMDGISVKQDGAANIGELKVGVESQINKQVNLWGNVGQQIGNKGYSDTAVMLGAKYNF</sequence>
<dbReference type="PROSITE" id="PS51208">
    <property type="entry name" value="AUTOTRANSPORTER"/>
    <property type="match status" value="1"/>
</dbReference>
<evidence type="ECO:0000313" key="3">
    <source>
        <dbReference type="Proteomes" id="UP000698240"/>
    </source>
</evidence>
<dbReference type="SMART" id="SM00869">
    <property type="entry name" value="Autotransporter"/>
    <property type="match status" value="1"/>
</dbReference>
<dbReference type="GO" id="GO:0019867">
    <property type="term" value="C:outer membrane"/>
    <property type="evidence" value="ECO:0007669"/>
    <property type="project" value="InterPro"/>
</dbReference>
<evidence type="ECO:0000313" key="2">
    <source>
        <dbReference type="EMBL" id="NIL29036.1"/>
    </source>
</evidence>
<dbReference type="Gene3D" id="2.40.128.130">
    <property type="entry name" value="Autotransporter beta-domain"/>
    <property type="match status" value="1"/>
</dbReference>